<dbReference type="InterPro" id="IPR011611">
    <property type="entry name" value="PfkB_dom"/>
</dbReference>
<reference evidence="7 8" key="1">
    <citation type="submission" date="2024-07" db="EMBL/GenBank/DDBJ databases">
        <authorList>
            <person name="Thanompreechachai J."/>
            <person name="Duangmal K."/>
        </authorList>
    </citation>
    <scope>NUCLEOTIDE SEQUENCE [LARGE SCALE GENOMIC DNA]</scope>
    <source>
        <strain evidence="7 8">LSe6-4</strain>
    </source>
</reference>
<evidence type="ECO:0000313" key="7">
    <source>
        <dbReference type="EMBL" id="MEZ0164636.1"/>
    </source>
</evidence>
<name>A0ABV4GZ96_9ACTN</name>
<accession>A0ABV4GZ96</accession>
<keyword evidence="4 7" id="KW-0418">Kinase</keyword>
<comment type="caution">
    <text evidence="7">The sequence shown here is derived from an EMBL/GenBank/DDBJ whole genome shotgun (WGS) entry which is preliminary data.</text>
</comment>
<proteinExistence type="inferred from homology"/>
<dbReference type="PANTHER" id="PTHR43085:SF1">
    <property type="entry name" value="PSEUDOURIDINE KINASE-RELATED"/>
    <property type="match status" value="1"/>
</dbReference>
<evidence type="ECO:0000313" key="8">
    <source>
        <dbReference type="Proteomes" id="UP001565927"/>
    </source>
</evidence>
<keyword evidence="3" id="KW-0547">Nucleotide-binding</keyword>
<dbReference type="CDD" id="cd01167">
    <property type="entry name" value="bac_FRK"/>
    <property type="match status" value="1"/>
</dbReference>
<dbReference type="PROSITE" id="PS00584">
    <property type="entry name" value="PFKB_KINASES_2"/>
    <property type="match status" value="1"/>
</dbReference>
<dbReference type="PROSITE" id="PS00583">
    <property type="entry name" value="PFKB_KINASES_1"/>
    <property type="match status" value="1"/>
</dbReference>
<keyword evidence="5" id="KW-0067">ATP-binding</keyword>
<dbReference type="Gene3D" id="3.40.1190.20">
    <property type="match status" value="1"/>
</dbReference>
<evidence type="ECO:0000259" key="6">
    <source>
        <dbReference type="Pfam" id="PF00294"/>
    </source>
</evidence>
<dbReference type="InterPro" id="IPR050306">
    <property type="entry name" value="PfkB_Carbo_kinase"/>
</dbReference>
<keyword evidence="8" id="KW-1185">Reference proteome</keyword>
<dbReference type="PANTHER" id="PTHR43085">
    <property type="entry name" value="HEXOKINASE FAMILY MEMBER"/>
    <property type="match status" value="1"/>
</dbReference>
<evidence type="ECO:0000256" key="5">
    <source>
        <dbReference type="ARBA" id="ARBA00022840"/>
    </source>
</evidence>
<dbReference type="SUPFAM" id="SSF53613">
    <property type="entry name" value="Ribokinase-like"/>
    <property type="match status" value="1"/>
</dbReference>
<feature type="domain" description="Carbohydrate kinase PfkB" evidence="6">
    <location>
        <begin position="15"/>
        <end position="308"/>
    </location>
</feature>
<comment type="similarity">
    <text evidence="1">Belongs to the carbohydrate kinase PfkB family.</text>
</comment>
<dbReference type="RefSeq" id="WP_370440879.1">
    <property type="nucleotide sequence ID" value="NZ_JBGFTU010000007.1"/>
</dbReference>
<dbReference type="EC" id="2.7.1.-" evidence="7"/>
<dbReference type="Pfam" id="PF00294">
    <property type="entry name" value="PfkB"/>
    <property type="match status" value="1"/>
</dbReference>
<organism evidence="7 8">
    <name type="scientific">Kineococcus halophytocola</name>
    <dbReference type="NCBI Taxonomy" id="3234027"/>
    <lineage>
        <taxon>Bacteria</taxon>
        <taxon>Bacillati</taxon>
        <taxon>Actinomycetota</taxon>
        <taxon>Actinomycetes</taxon>
        <taxon>Kineosporiales</taxon>
        <taxon>Kineosporiaceae</taxon>
        <taxon>Kineococcus</taxon>
    </lineage>
</organism>
<dbReference type="InterPro" id="IPR029056">
    <property type="entry name" value="Ribokinase-like"/>
</dbReference>
<protein>
    <submittedName>
        <fullName evidence="7">Carbohydrate kinase</fullName>
        <ecNumber evidence="7">2.7.1.-</ecNumber>
    </submittedName>
</protein>
<evidence type="ECO:0000256" key="4">
    <source>
        <dbReference type="ARBA" id="ARBA00022777"/>
    </source>
</evidence>
<dbReference type="EMBL" id="JBGFTU010000007">
    <property type="protein sequence ID" value="MEZ0164636.1"/>
    <property type="molecule type" value="Genomic_DNA"/>
</dbReference>
<evidence type="ECO:0000256" key="2">
    <source>
        <dbReference type="ARBA" id="ARBA00022679"/>
    </source>
</evidence>
<dbReference type="GO" id="GO:0016301">
    <property type="term" value="F:kinase activity"/>
    <property type="evidence" value="ECO:0007669"/>
    <property type="project" value="UniProtKB-KW"/>
</dbReference>
<evidence type="ECO:0000256" key="3">
    <source>
        <dbReference type="ARBA" id="ARBA00022741"/>
    </source>
</evidence>
<gene>
    <name evidence="7" type="ORF">AB2L27_07645</name>
</gene>
<sequence length="317" mass="32512">MTDPSAPAPGAGPRAVVVGEALVDVVHRAGQDGTVEHPGGSPMNVAHGLGRLGHDVALLTRLGDDDHGRLLTGHLAGAGVRLLPGAVDGDRTSVARAEVDAEGKASYDFDLVWRVPDTPLPEDLALLHTGSIGAAVDPGAGTVLELMRAVRGRATTSYDPNVRPAFFDSPAAALERVEEFVAAADVVKASDEDLDWLLPGRDVEDVAHRWQGRGPALVVVTRGGAGAVVVSGAGTLHVPAPRVDVVDTVGAGDAFMSGLLHALAEHDLLGGRALPRLRHLGLGTLQSLVATAIASASITCSRAGANPPTREELAAWA</sequence>
<dbReference type="Proteomes" id="UP001565927">
    <property type="component" value="Unassembled WGS sequence"/>
</dbReference>
<dbReference type="InterPro" id="IPR002173">
    <property type="entry name" value="Carboh/pur_kinase_PfkB_CS"/>
</dbReference>
<keyword evidence="2 7" id="KW-0808">Transferase</keyword>
<evidence type="ECO:0000256" key="1">
    <source>
        <dbReference type="ARBA" id="ARBA00010688"/>
    </source>
</evidence>